<evidence type="ECO:0000259" key="4">
    <source>
        <dbReference type="Pfam" id="PF20696"/>
    </source>
</evidence>
<dbReference type="Pfam" id="PF20695">
    <property type="entry name" value="UbiD_N"/>
    <property type="match status" value="1"/>
</dbReference>
<evidence type="ECO:0000259" key="3">
    <source>
        <dbReference type="Pfam" id="PF20695"/>
    </source>
</evidence>
<dbReference type="NCBIfam" id="TIGR00148">
    <property type="entry name" value="UbiD family decarboxylase"/>
    <property type="match status" value="1"/>
</dbReference>
<dbReference type="GO" id="GO:0005829">
    <property type="term" value="C:cytosol"/>
    <property type="evidence" value="ECO:0007669"/>
    <property type="project" value="TreeGrafter"/>
</dbReference>
<reference evidence="5" key="1">
    <citation type="submission" date="2020-02" db="EMBL/GenBank/DDBJ databases">
        <authorList>
            <person name="Meier V. D."/>
        </authorList>
    </citation>
    <scope>NUCLEOTIDE SEQUENCE</scope>
    <source>
        <strain evidence="5">AVDCRST_MAG37</strain>
    </source>
</reference>
<feature type="domain" description="3-octaprenyl-4-hydroxybenzoate carboxy-lyase-like Rift-related" evidence="2">
    <location>
        <begin position="123"/>
        <end position="321"/>
    </location>
</feature>
<sequence>MAPNNLQEFVSNLRKAGELVDVREPVSAKFEITEIADRVMKRTGPALLFHNVRDSDHPLLINAFGSKKRMANALGVDDLNEIGGRIEELLGLTKGPGKGLMAKLQLLPRLYEVSKFPPRTISRGAPCQEVVYRGDEIDLERLPVQTCWPEDGGPFVTLTMVHTQDPENGEKNAGMYRVQRFDKKTAGLHWQRHKTGAAHFEKAKKMGQKLPVAVTLGGDPATIYSASAPLPPGISEFVFAGFLRKEPVKLVKCLTNDLEVPAEAEIVIEGYADPEEPLTLEGPFGDHTGFYSLADYYPAMHVTAVTMRRNAIYPSTIVGRPPMEDAWLGYATERIFLPLARLTMPEIVNYHLPPEGIFHNLVFVSIDKQYPGHAFKVGAGMLGMGLMSLSKMIVVLDSDVNVEDVSEAWWVTLNNIDPERDIRMMPGPIDVLDHSSRAFSYGSKMIVDATKKWPEEGFNREWPEKIEMSDEIKRLVDEKWERYGIPLD</sequence>
<comment type="similarity">
    <text evidence="1">Belongs to the UbiD family.</text>
</comment>
<dbReference type="Pfam" id="PF20696">
    <property type="entry name" value="UbiD_C"/>
    <property type="match status" value="1"/>
</dbReference>
<name>A0A6J4Q860_9ACTN</name>
<proteinExistence type="inferred from homology"/>
<dbReference type="Gene3D" id="1.20.5.570">
    <property type="entry name" value="Single helix bin"/>
    <property type="match status" value="1"/>
</dbReference>
<gene>
    <name evidence="5" type="ORF">AVDCRST_MAG37-756</name>
</gene>
<dbReference type="PANTHER" id="PTHR30108">
    <property type="entry name" value="3-OCTAPRENYL-4-HYDROXYBENZOATE CARBOXY-LYASE-RELATED"/>
    <property type="match status" value="1"/>
</dbReference>
<dbReference type="SUPFAM" id="SSF50475">
    <property type="entry name" value="FMN-binding split barrel"/>
    <property type="match status" value="1"/>
</dbReference>
<dbReference type="GO" id="GO:0008694">
    <property type="term" value="F:4-hydroxy-3-polyprenylbenzoate decarboxylase activity"/>
    <property type="evidence" value="ECO:0007669"/>
    <property type="project" value="TreeGrafter"/>
</dbReference>
<accession>A0A6J4Q860</accession>
<dbReference type="Gene3D" id="3.40.1670.10">
    <property type="entry name" value="UbiD C-terminal domain-like"/>
    <property type="match status" value="1"/>
</dbReference>
<dbReference type="InterPro" id="IPR049383">
    <property type="entry name" value="UbiD-like_N"/>
</dbReference>
<dbReference type="AlphaFoldDB" id="A0A6J4Q860"/>
<dbReference type="SUPFAM" id="SSF143968">
    <property type="entry name" value="UbiD C-terminal domain-like"/>
    <property type="match status" value="1"/>
</dbReference>
<dbReference type="Pfam" id="PF01977">
    <property type="entry name" value="UbiD"/>
    <property type="match status" value="1"/>
</dbReference>
<dbReference type="InterPro" id="IPR002830">
    <property type="entry name" value="UbiD"/>
</dbReference>
<feature type="domain" description="3-octaprenyl-4-hydroxybenzoate carboxy-lyase-like N-terminal" evidence="3">
    <location>
        <begin position="11"/>
        <end position="84"/>
    </location>
</feature>
<feature type="domain" description="3-octaprenyl-4-hydroxybenzoate carboxy-lyase-like C-terminal" evidence="4">
    <location>
        <begin position="327"/>
        <end position="449"/>
    </location>
</feature>
<dbReference type="EMBL" id="CADCVD010000030">
    <property type="protein sequence ID" value="CAA9433303.1"/>
    <property type="molecule type" value="Genomic_DNA"/>
</dbReference>
<protein>
    <submittedName>
        <fullName evidence="5">UbiD family decarboxylase associated with menaquinone via futalosine</fullName>
    </submittedName>
</protein>
<dbReference type="NCBIfam" id="TIGR03701">
    <property type="entry name" value="mena_SCO4490"/>
    <property type="match status" value="1"/>
</dbReference>
<dbReference type="PANTHER" id="PTHR30108:SF17">
    <property type="entry name" value="FERULIC ACID DECARBOXYLASE 1"/>
    <property type="match status" value="1"/>
</dbReference>
<evidence type="ECO:0000259" key="2">
    <source>
        <dbReference type="Pfam" id="PF01977"/>
    </source>
</evidence>
<organism evidence="5">
    <name type="scientific">uncultured Rubrobacteraceae bacterium</name>
    <dbReference type="NCBI Taxonomy" id="349277"/>
    <lineage>
        <taxon>Bacteria</taxon>
        <taxon>Bacillati</taxon>
        <taxon>Actinomycetota</taxon>
        <taxon>Rubrobacteria</taxon>
        <taxon>Rubrobacterales</taxon>
        <taxon>Rubrobacteraceae</taxon>
        <taxon>environmental samples</taxon>
    </lineage>
</organism>
<dbReference type="InterPro" id="IPR048304">
    <property type="entry name" value="UbiD_Rift_dom"/>
</dbReference>
<dbReference type="InterPro" id="IPR049381">
    <property type="entry name" value="UbiD-like_C"/>
</dbReference>
<dbReference type="GO" id="GO:0006744">
    <property type="term" value="P:ubiquinone biosynthetic process"/>
    <property type="evidence" value="ECO:0007669"/>
    <property type="project" value="TreeGrafter"/>
</dbReference>
<evidence type="ECO:0000313" key="5">
    <source>
        <dbReference type="EMBL" id="CAA9433303.1"/>
    </source>
</evidence>
<dbReference type="InterPro" id="IPR022390">
    <property type="entry name" value="HBDC"/>
</dbReference>
<evidence type="ECO:0000256" key="1">
    <source>
        <dbReference type="ARBA" id="ARBA00010021"/>
    </source>
</evidence>